<proteinExistence type="predicted"/>
<dbReference type="AlphaFoldDB" id="A0A0F9P4Q6"/>
<dbReference type="Gene3D" id="2.60.120.200">
    <property type="match status" value="1"/>
</dbReference>
<evidence type="ECO:0008006" key="2">
    <source>
        <dbReference type="Google" id="ProtNLM"/>
    </source>
</evidence>
<dbReference type="EMBL" id="LAZR01006957">
    <property type="protein sequence ID" value="KKM88447.1"/>
    <property type="molecule type" value="Genomic_DNA"/>
</dbReference>
<organism evidence="1">
    <name type="scientific">marine sediment metagenome</name>
    <dbReference type="NCBI Taxonomy" id="412755"/>
    <lineage>
        <taxon>unclassified sequences</taxon>
        <taxon>metagenomes</taxon>
        <taxon>ecological metagenomes</taxon>
    </lineage>
</organism>
<name>A0A0F9P4Q6_9ZZZZ</name>
<dbReference type="InterPro" id="IPR013320">
    <property type="entry name" value="ConA-like_dom_sf"/>
</dbReference>
<gene>
    <name evidence="1" type="ORF">LCGC14_1258650</name>
</gene>
<sequence length="192" mass="20132">MIKPELLVPQVNTVGLVAHYKLWAGLTTAGEVFDYSLGGATGTVTGTDIAPTYPGFSFNGTDDFIDVGNQGGAIKTIGLWMLSPNVTLVSYLIDLNGTGYITIDGAEVDPSGFAASKIYVDGVEAVAVTNDTWHLVGLTIGAAETASDLDIGRVEGLGLFTGKIGDVMLFDRVLSAADMKSIYEVTRGRYGV</sequence>
<protein>
    <recommendedName>
        <fullName evidence="2">LamG-like jellyroll fold domain-containing protein</fullName>
    </recommendedName>
</protein>
<evidence type="ECO:0000313" key="1">
    <source>
        <dbReference type="EMBL" id="KKM88447.1"/>
    </source>
</evidence>
<accession>A0A0F9P4Q6</accession>
<reference evidence="1" key="1">
    <citation type="journal article" date="2015" name="Nature">
        <title>Complex archaea that bridge the gap between prokaryotes and eukaryotes.</title>
        <authorList>
            <person name="Spang A."/>
            <person name="Saw J.H."/>
            <person name="Jorgensen S.L."/>
            <person name="Zaremba-Niedzwiedzka K."/>
            <person name="Martijn J."/>
            <person name="Lind A.E."/>
            <person name="van Eijk R."/>
            <person name="Schleper C."/>
            <person name="Guy L."/>
            <person name="Ettema T.J."/>
        </authorList>
    </citation>
    <scope>NUCLEOTIDE SEQUENCE</scope>
</reference>
<dbReference type="SUPFAM" id="SSF49899">
    <property type="entry name" value="Concanavalin A-like lectins/glucanases"/>
    <property type="match status" value="1"/>
</dbReference>
<comment type="caution">
    <text evidence="1">The sequence shown here is derived from an EMBL/GenBank/DDBJ whole genome shotgun (WGS) entry which is preliminary data.</text>
</comment>